<keyword evidence="3" id="KW-1185">Reference proteome</keyword>
<feature type="compositionally biased region" description="Basic and acidic residues" evidence="1">
    <location>
        <begin position="206"/>
        <end position="216"/>
    </location>
</feature>
<reference evidence="2 3" key="1">
    <citation type="journal article" date="2019" name="Int. J. Syst. Evol. Microbiol.">
        <title>The Global Catalogue of Microorganisms (GCM) 10K type strain sequencing project: providing services to taxonomists for standard genome sequencing and annotation.</title>
        <authorList>
            <consortium name="The Broad Institute Genomics Platform"/>
            <consortium name="The Broad Institute Genome Sequencing Center for Infectious Disease"/>
            <person name="Wu L."/>
            <person name="Ma J."/>
        </authorList>
    </citation>
    <scope>NUCLEOTIDE SEQUENCE [LARGE SCALE GENOMIC DNA]</scope>
    <source>
        <strain evidence="2 3">NBRC 111368</strain>
    </source>
</reference>
<feature type="compositionally biased region" description="Acidic residues" evidence="1">
    <location>
        <begin position="192"/>
        <end position="205"/>
    </location>
</feature>
<dbReference type="AlphaFoldDB" id="A0ABD5RVE8"/>
<proteinExistence type="predicted"/>
<dbReference type="EMBL" id="JBHSWU010000001">
    <property type="protein sequence ID" value="MFC6722893.1"/>
    <property type="molecule type" value="Genomic_DNA"/>
</dbReference>
<comment type="caution">
    <text evidence="2">The sequence shown here is derived from an EMBL/GenBank/DDBJ whole genome shotgun (WGS) entry which is preliminary data.</text>
</comment>
<accession>A0ABD5RVE8</accession>
<name>A0ABD5RVE8_9EURY</name>
<protein>
    <submittedName>
        <fullName evidence="2">Uncharacterized protein</fullName>
    </submittedName>
</protein>
<feature type="region of interest" description="Disordered" evidence="1">
    <location>
        <begin position="191"/>
        <end position="216"/>
    </location>
</feature>
<evidence type="ECO:0000313" key="2">
    <source>
        <dbReference type="EMBL" id="MFC6722893.1"/>
    </source>
</evidence>
<evidence type="ECO:0000256" key="1">
    <source>
        <dbReference type="SAM" id="MobiDB-lite"/>
    </source>
</evidence>
<sequence length="216" mass="24756">MPTEHFDRLGTLASAIFATGDRIVNTDFIDNSAPGARFIAANKRGVPYRMFAHPSNHHISIESTYRPSRAIRNDMRYEDATTYAETHGIEAEDPDQLWELVVENRLMRRNRDVDIEEVYTPITTGERFSTPHVTALYYDESGDIYDGVAVADRIYPSESDFSVSKFDDIVSEVIDTRLQYTYHLYEELGLNEMDDDPTEQEAETTSDDRLVNHGFQ</sequence>
<dbReference type="Proteomes" id="UP001596328">
    <property type="component" value="Unassembled WGS sequence"/>
</dbReference>
<gene>
    <name evidence="2" type="ORF">ACFQE1_00435</name>
</gene>
<evidence type="ECO:0000313" key="3">
    <source>
        <dbReference type="Proteomes" id="UP001596328"/>
    </source>
</evidence>
<organism evidence="2 3">
    <name type="scientific">Halobium palmae</name>
    <dbReference type="NCBI Taxonomy" id="1776492"/>
    <lineage>
        <taxon>Archaea</taxon>
        <taxon>Methanobacteriati</taxon>
        <taxon>Methanobacteriota</taxon>
        <taxon>Stenosarchaea group</taxon>
        <taxon>Halobacteria</taxon>
        <taxon>Halobacteriales</taxon>
        <taxon>Haloferacaceae</taxon>
        <taxon>Halobium</taxon>
    </lineage>
</organism>